<dbReference type="PANTHER" id="PTHR47968:SF75">
    <property type="entry name" value="CENTROMERE-ASSOCIATED PROTEIN E"/>
    <property type="match status" value="1"/>
</dbReference>
<feature type="compositionally biased region" description="Pro residues" evidence="8">
    <location>
        <begin position="695"/>
        <end position="718"/>
    </location>
</feature>
<keyword evidence="3 7" id="KW-0175">Coiled coil</keyword>
<dbReference type="GO" id="GO:0007018">
    <property type="term" value="P:microtubule-based movement"/>
    <property type="evidence" value="ECO:0007669"/>
    <property type="project" value="InterPro"/>
</dbReference>
<evidence type="ECO:0000256" key="7">
    <source>
        <dbReference type="SAM" id="Coils"/>
    </source>
</evidence>
<evidence type="ECO:0000256" key="3">
    <source>
        <dbReference type="ARBA" id="ARBA00023054"/>
    </source>
</evidence>
<dbReference type="InterPro" id="IPR027640">
    <property type="entry name" value="Kinesin-like_fam"/>
</dbReference>
<gene>
    <name evidence="10" type="ORF">MCUN1_001510</name>
</gene>
<organism evidence="10 11">
    <name type="scientific">Malassezia cuniculi</name>
    <dbReference type="NCBI Taxonomy" id="948313"/>
    <lineage>
        <taxon>Eukaryota</taxon>
        <taxon>Fungi</taxon>
        <taxon>Dikarya</taxon>
        <taxon>Basidiomycota</taxon>
        <taxon>Ustilaginomycotina</taxon>
        <taxon>Malasseziomycetes</taxon>
        <taxon>Malasseziales</taxon>
        <taxon>Malasseziaceae</taxon>
        <taxon>Malassezia</taxon>
    </lineage>
</organism>
<dbReference type="InterPro" id="IPR036961">
    <property type="entry name" value="Kinesin_motor_dom_sf"/>
</dbReference>
<dbReference type="EMBL" id="CP119878">
    <property type="protein sequence ID" value="WFD34669.1"/>
    <property type="molecule type" value="Genomic_DNA"/>
</dbReference>
<dbReference type="GO" id="GO:0005874">
    <property type="term" value="C:microtubule"/>
    <property type="evidence" value="ECO:0007669"/>
    <property type="project" value="UniProtKB-KW"/>
</dbReference>
<feature type="compositionally biased region" description="Basic and acidic residues" evidence="8">
    <location>
        <begin position="848"/>
        <end position="857"/>
    </location>
</feature>
<feature type="compositionally biased region" description="Low complexity" evidence="8">
    <location>
        <begin position="818"/>
        <end position="831"/>
    </location>
</feature>
<feature type="compositionally biased region" description="Low complexity" evidence="8">
    <location>
        <begin position="583"/>
        <end position="594"/>
    </location>
</feature>
<name>A0AAF0EU81_9BASI</name>
<proteinExistence type="inferred from homology"/>
<keyword evidence="4 5" id="KW-0505">Motor protein</keyword>
<feature type="coiled-coil region" evidence="7">
    <location>
        <begin position="335"/>
        <end position="406"/>
    </location>
</feature>
<protein>
    <recommendedName>
        <fullName evidence="6">Kinesin-like protein</fullName>
    </recommendedName>
</protein>
<evidence type="ECO:0000259" key="9">
    <source>
        <dbReference type="PROSITE" id="PS50067"/>
    </source>
</evidence>
<accession>A0AAF0EU81</accession>
<comment type="similarity">
    <text evidence="5 6">Belongs to the TRAFAC class myosin-kinesin ATPase superfamily. Kinesin family.</text>
</comment>
<feature type="compositionally biased region" description="Low complexity" evidence="8">
    <location>
        <begin position="875"/>
        <end position="889"/>
    </location>
</feature>
<feature type="region of interest" description="Disordered" evidence="8">
    <location>
        <begin position="564"/>
        <end position="602"/>
    </location>
</feature>
<feature type="compositionally biased region" description="Low complexity" evidence="8">
    <location>
        <begin position="784"/>
        <end position="802"/>
    </location>
</feature>
<dbReference type="PRINTS" id="PR00380">
    <property type="entry name" value="KINESINHEAVY"/>
</dbReference>
<feature type="binding site" evidence="5">
    <location>
        <begin position="66"/>
        <end position="73"/>
    </location>
    <ligand>
        <name>ATP</name>
        <dbReference type="ChEBI" id="CHEBI:30616"/>
    </ligand>
</feature>
<feature type="compositionally biased region" description="Basic and acidic residues" evidence="8">
    <location>
        <begin position="936"/>
        <end position="950"/>
    </location>
</feature>
<reference evidence="10" key="1">
    <citation type="submission" date="2023-03" db="EMBL/GenBank/DDBJ databases">
        <title>Mating type loci evolution in Malassezia.</title>
        <authorList>
            <person name="Coelho M.A."/>
        </authorList>
    </citation>
    <scope>NUCLEOTIDE SEQUENCE</scope>
    <source>
        <strain evidence="10">CBS 11721</strain>
    </source>
</reference>
<dbReference type="PROSITE" id="PS50067">
    <property type="entry name" value="KINESIN_MOTOR_2"/>
    <property type="match status" value="1"/>
</dbReference>
<evidence type="ECO:0000256" key="1">
    <source>
        <dbReference type="ARBA" id="ARBA00022741"/>
    </source>
</evidence>
<keyword evidence="2 5" id="KW-0067">ATP-binding</keyword>
<dbReference type="InterPro" id="IPR019821">
    <property type="entry name" value="Kinesin_motor_CS"/>
</dbReference>
<evidence type="ECO:0000256" key="6">
    <source>
        <dbReference type="RuleBase" id="RU000394"/>
    </source>
</evidence>
<dbReference type="SUPFAM" id="SSF52540">
    <property type="entry name" value="P-loop containing nucleoside triphosphate hydrolases"/>
    <property type="match status" value="1"/>
</dbReference>
<dbReference type="PANTHER" id="PTHR47968">
    <property type="entry name" value="CENTROMERE PROTEIN E"/>
    <property type="match status" value="1"/>
</dbReference>
<dbReference type="AlphaFoldDB" id="A0AAF0EU81"/>
<keyword evidence="1 5" id="KW-0547">Nucleotide-binding</keyword>
<feature type="region of interest" description="Disordered" evidence="8">
    <location>
        <begin position="644"/>
        <end position="978"/>
    </location>
</feature>
<dbReference type="Proteomes" id="UP001219933">
    <property type="component" value="Chromosome 2"/>
</dbReference>
<feature type="region of interest" description="Disordered" evidence="8">
    <location>
        <begin position="411"/>
        <end position="442"/>
    </location>
</feature>
<evidence type="ECO:0000313" key="10">
    <source>
        <dbReference type="EMBL" id="WFD34669.1"/>
    </source>
</evidence>
<sequence length="990" mass="107591">MTASASAAAAAAAGAADDDDVSGAYDFAFDNLVLPEERTDVLYRTSVYPVVRAAMEGYNGTVFAYGQTGSGKTYTMTGTPDEPGVIPCAIADVFAMIREDPSREFLLRVSYLEIYNETLRDLLAGPADAANAAGAARLSPRSPRSAARGPRIVEEKGRISIANLHEEIVTTPDAVLAVLERGEAARHIGATDWNTRSSRSHCVFQITIESRDDTGEVRVSRLNLIDLAGSERAASEAARRKEGAFINKSLLTLGTVIAKLTEPGGSDHIPYRDSKLTRLLQTSLSGDARVAVVCTLSMSPEHALESLSTLKFGRRCKLVVTSARRQTSVDDKALLEHYKREIDMLRARLESSEAAGRSLPQTPTMPLSSDDLEALSRQRAAAEQEVAEMHETRRNLKNQIDHLTRLILTSRSVAENTPQRRALPPPNNAPSSPAVRRGPRMSDVPARALRANSGDYSESDMLNTLRRELAEARERQERDREAHTSKIQELEAALQMNQAELVRLREEHACEEAHREFKELVAQKTGESPNSDSVNDMALHARIAALERALAEERAMRDLAQLPGRPAASPMQARHGNAPLAPPRSRSQSGSPSPEEMQRLQSRIEAQESLIRRLQSSVEAWRERMRGQSHRVRELLALYEETAEKPTRALPEPGAQHRSPHVASRPLPQSPVRQSRALPEPTPMPMRQAVSPANVPLPPSPATRPGTLPSPSPAPGPSQGPGKRGSVTLLHRPSPVLATRSPRLAATSPSLTASPSMDSSSSQSISARPPSERGPRAPKRTFVPAEQNAAAASAQTQTQTHPQPRRLPKETLLMPFGAPADTKPALAAAAPPRAPSGDSKARSLAAEYQRRVSDRRRVSSSVRSRSPHLETASISARAHALESAAASSAPAPPRESHPTTSRLPPSATIAFRMPSEAPSQRDSAGVKMPPSQSQVVDRKARDSILRELNDLKSMPRVKSSRTMYMPHEMTSRPSLMPATGYRTDASAYYI</sequence>
<keyword evidence="11" id="KW-1185">Reference proteome</keyword>
<dbReference type="GO" id="GO:0008017">
    <property type="term" value="F:microtubule binding"/>
    <property type="evidence" value="ECO:0007669"/>
    <property type="project" value="InterPro"/>
</dbReference>
<feature type="compositionally biased region" description="Low complexity" evidence="8">
    <location>
        <begin position="744"/>
        <end position="769"/>
    </location>
</feature>
<evidence type="ECO:0000256" key="5">
    <source>
        <dbReference type="PROSITE-ProRule" id="PRU00283"/>
    </source>
</evidence>
<dbReference type="GO" id="GO:0005524">
    <property type="term" value="F:ATP binding"/>
    <property type="evidence" value="ECO:0007669"/>
    <property type="project" value="UniProtKB-UniRule"/>
</dbReference>
<dbReference type="SMART" id="SM00129">
    <property type="entry name" value="KISc"/>
    <property type="match status" value="1"/>
</dbReference>
<dbReference type="GO" id="GO:0003777">
    <property type="term" value="F:microtubule motor activity"/>
    <property type="evidence" value="ECO:0007669"/>
    <property type="project" value="InterPro"/>
</dbReference>
<dbReference type="PROSITE" id="PS00411">
    <property type="entry name" value="KINESIN_MOTOR_1"/>
    <property type="match status" value="1"/>
</dbReference>
<evidence type="ECO:0000313" key="11">
    <source>
        <dbReference type="Proteomes" id="UP001219933"/>
    </source>
</evidence>
<feature type="coiled-coil region" evidence="7">
    <location>
        <begin position="462"/>
        <end position="507"/>
    </location>
</feature>
<feature type="domain" description="Kinesin motor" evidence="9">
    <location>
        <begin position="1"/>
        <end position="319"/>
    </location>
</feature>
<dbReference type="InterPro" id="IPR027417">
    <property type="entry name" value="P-loop_NTPase"/>
</dbReference>
<dbReference type="Pfam" id="PF00225">
    <property type="entry name" value="Kinesin"/>
    <property type="match status" value="1"/>
</dbReference>
<evidence type="ECO:0000256" key="2">
    <source>
        <dbReference type="ARBA" id="ARBA00022840"/>
    </source>
</evidence>
<dbReference type="InterPro" id="IPR001752">
    <property type="entry name" value="Kinesin_motor_dom"/>
</dbReference>
<keyword evidence="6" id="KW-0493">Microtubule</keyword>
<evidence type="ECO:0000256" key="8">
    <source>
        <dbReference type="SAM" id="MobiDB-lite"/>
    </source>
</evidence>
<evidence type="ECO:0000256" key="4">
    <source>
        <dbReference type="ARBA" id="ARBA00023175"/>
    </source>
</evidence>
<dbReference type="Gene3D" id="3.40.850.10">
    <property type="entry name" value="Kinesin motor domain"/>
    <property type="match status" value="1"/>
</dbReference>